<sequence length="103" mass="11983">MEDEDRYEEEPENEEINEESTDNEDYSSLVNKAPEWSVGVILYNGNAYPLAKSKYKRSEYYFSPSWRPVAKNVNGEVVVLRDGKVSKYKISRHGDKYLQVVLV</sequence>
<feature type="region of interest" description="Disordered" evidence="1">
    <location>
        <begin position="1"/>
        <end position="26"/>
    </location>
</feature>
<reference evidence="3" key="1">
    <citation type="journal article" date="2014" name="Int. J. Syst. Evol. Microbiol.">
        <title>Complete genome sequence of Corynebacterium casei LMG S-19264T (=DSM 44701T), isolated from a smear-ripened cheese.</title>
        <authorList>
            <consortium name="US DOE Joint Genome Institute (JGI-PGF)"/>
            <person name="Walter F."/>
            <person name="Albersmeier A."/>
            <person name="Kalinowski J."/>
            <person name="Ruckert C."/>
        </authorList>
    </citation>
    <scope>NUCLEOTIDE SEQUENCE</scope>
    <source>
        <strain evidence="3">JCM 11219</strain>
    </source>
</reference>
<proteinExistence type="predicted"/>
<protein>
    <submittedName>
        <fullName evidence="3">Uncharacterized protein</fullName>
    </submittedName>
</protein>
<dbReference type="OrthoDB" id="27239at2157"/>
<dbReference type="Proteomes" id="UP001060771">
    <property type="component" value="Chromosome"/>
</dbReference>
<gene>
    <name evidence="3" type="ORF">GCM10007112_20030</name>
    <name evidence="2" type="ORF">Vsou_21510</name>
</gene>
<accession>A0A830E3H0</accession>
<evidence type="ECO:0000256" key="1">
    <source>
        <dbReference type="SAM" id="MobiDB-lite"/>
    </source>
</evidence>
<reference evidence="5" key="3">
    <citation type="submission" date="2022-09" db="EMBL/GenBank/DDBJ databases">
        <title>Complete genome sequence of Vulcanisaeta souniana.</title>
        <authorList>
            <person name="Kato S."/>
            <person name="Itoh T."/>
            <person name="Ohkuma M."/>
        </authorList>
    </citation>
    <scope>NUCLEOTIDE SEQUENCE [LARGE SCALE GENOMIC DNA]</scope>
    <source>
        <strain evidence="5">JCM 11219</strain>
    </source>
</reference>
<reference evidence="3" key="2">
    <citation type="submission" date="2020-09" db="EMBL/GenBank/DDBJ databases">
        <authorList>
            <person name="Sun Q."/>
            <person name="Ohkuma M."/>
        </authorList>
    </citation>
    <scope>NUCLEOTIDE SEQUENCE</scope>
    <source>
        <strain evidence="3">JCM 11219</strain>
    </source>
</reference>
<keyword evidence="5" id="KW-1185">Reference proteome</keyword>
<dbReference type="AlphaFoldDB" id="A0A830E3H0"/>
<dbReference type="Proteomes" id="UP000657075">
    <property type="component" value="Unassembled WGS sequence"/>
</dbReference>
<name>A0A830E3H0_9CREN</name>
<reference evidence="2" key="4">
    <citation type="journal article" date="2023" name="Microbiol. Resour. Announc.">
        <title>Complete Genome Sequence of Vulcanisaeta souniana Strain IC-059, a Hyperthermophilic Archaeon Isolated from Hot Spring Water in Japan.</title>
        <authorList>
            <person name="Kato S."/>
            <person name="Itoh T."/>
            <person name="Wu L."/>
            <person name="Ma J."/>
            <person name="Ohkuma M."/>
        </authorList>
    </citation>
    <scope>NUCLEOTIDE SEQUENCE</scope>
    <source>
        <strain evidence="2">JCM 11219</strain>
    </source>
</reference>
<evidence type="ECO:0000313" key="4">
    <source>
        <dbReference type="Proteomes" id="UP000657075"/>
    </source>
</evidence>
<dbReference type="GeneID" id="76207694"/>
<dbReference type="RefSeq" id="WP_054843944.1">
    <property type="nucleotide sequence ID" value="NZ_AP026830.1"/>
</dbReference>
<feature type="compositionally biased region" description="Acidic residues" evidence="1">
    <location>
        <begin position="1"/>
        <end position="25"/>
    </location>
</feature>
<dbReference type="EMBL" id="AP026830">
    <property type="protein sequence ID" value="BDR93058.1"/>
    <property type="molecule type" value="Genomic_DNA"/>
</dbReference>
<evidence type="ECO:0000313" key="5">
    <source>
        <dbReference type="Proteomes" id="UP001060771"/>
    </source>
</evidence>
<organism evidence="3 4">
    <name type="scientific">Vulcanisaeta souniana JCM 11219</name>
    <dbReference type="NCBI Taxonomy" id="1293586"/>
    <lineage>
        <taxon>Archaea</taxon>
        <taxon>Thermoproteota</taxon>
        <taxon>Thermoprotei</taxon>
        <taxon>Thermoproteales</taxon>
        <taxon>Thermoproteaceae</taxon>
        <taxon>Vulcanisaeta</taxon>
    </lineage>
</organism>
<evidence type="ECO:0000313" key="2">
    <source>
        <dbReference type="EMBL" id="BDR93058.1"/>
    </source>
</evidence>
<dbReference type="EMBL" id="BMNM01000010">
    <property type="protein sequence ID" value="GGI83226.1"/>
    <property type="molecule type" value="Genomic_DNA"/>
</dbReference>
<evidence type="ECO:0000313" key="3">
    <source>
        <dbReference type="EMBL" id="GGI83226.1"/>
    </source>
</evidence>